<feature type="domain" description="DUF569" evidence="2">
    <location>
        <begin position="221"/>
        <end position="300"/>
    </location>
</feature>
<dbReference type="PANTHER" id="PTHR31205:SF74">
    <property type="entry name" value="DUF569 DOMAIN-CONTAINING PROTEIN"/>
    <property type="match status" value="1"/>
</dbReference>
<dbReference type="Gramene" id="TraesCS7A03G0271400.1">
    <property type="protein sequence ID" value="TraesCS7A03G0271400.1.CDS1"/>
    <property type="gene ID" value="TraesCS7A03G0271400"/>
</dbReference>
<evidence type="ECO:0000313" key="4">
    <source>
        <dbReference type="Proteomes" id="UP000019116"/>
    </source>
</evidence>
<dbReference type="Gramene" id="TraesNOR7A03G03882130.1">
    <property type="protein sequence ID" value="TraesNOR7A03G03882130.1.CDS1"/>
    <property type="gene ID" value="TraesNOR7A03G03882130"/>
</dbReference>
<evidence type="ECO:0000259" key="1">
    <source>
        <dbReference type="Pfam" id="PF04601"/>
    </source>
</evidence>
<name>A0A3B6RDI9_WHEAT</name>
<dbReference type="Gramene" id="TraesWEE_scaffold_106411_01G000300.1">
    <property type="protein sequence ID" value="TraesWEE_scaffold_106411_01G000300.1"/>
    <property type="gene ID" value="TraesWEE_scaffold_106411_01G000300"/>
</dbReference>
<dbReference type="Gramene" id="TraesMAC7A03G03840400.1">
    <property type="protein sequence ID" value="TraesMAC7A03G03840400.1.CDS1"/>
    <property type="gene ID" value="TraesMAC7A03G03840400"/>
</dbReference>
<reference evidence="3" key="2">
    <citation type="submission" date="2018-10" db="UniProtKB">
        <authorList>
            <consortium name="EnsemblPlants"/>
        </authorList>
    </citation>
    <scope>IDENTIFICATION</scope>
</reference>
<dbReference type="OrthoDB" id="617902at2759"/>
<dbReference type="PANTHER" id="PTHR31205">
    <property type="entry name" value="ACTIN CROSS-LINKING PROTEIN (DUF569)"/>
    <property type="match status" value="1"/>
</dbReference>
<keyword evidence="4" id="KW-1185">Reference proteome</keyword>
<sequence length="311" mass="34869">MEQFEDGHHVRLRSRERGTYLHADDDGLGVSLSRRRASMNSAWAVHIYQGDGNNQYVLLHSAAYGRYLGTTGAPAPRGHSDYEPWEEVVIRWQAVRTDSGDDILLRQVAGRLRANGKYLSVDDFNSAGPMMHWVVERIPAREDTPRLAAPTGVSPPCPLLHTSRTAFSGTIDWANWVLVCRYNWGFVSDKIIEYPASYLMVLCAQLQLRFPRSLAFLLPWRVIQYEQAGAGDPNANFAWASLVFRGRSMFHLRKKLARRLDAAMDASNLVMCVRAGTHGRPTPLLADLPHSDETLDIIVVMAGTPGETRHC</sequence>
<dbReference type="Pfam" id="PF04601">
    <property type="entry name" value="DUF569"/>
    <property type="match status" value="1"/>
</dbReference>
<dbReference type="Gene3D" id="2.80.10.50">
    <property type="match status" value="1"/>
</dbReference>
<evidence type="ECO:0000259" key="2">
    <source>
        <dbReference type="Pfam" id="PF22932"/>
    </source>
</evidence>
<dbReference type="STRING" id="4565.A0A3B6RDI9"/>
<accession>A0A3B6RDI9</accession>
<dbReference type="Gramene" id="TraesCS7A02G115100.1">
    <property type="protein sequence ID" value="TraesCS7A02G115100.1.cds1"/>
    <property type="gene ID" value="TraesCS7A02G115100"/>
</dbReference>
<dbReference type="Gramene" id="TraesLAC7A03G03791530.1">
    <property type="protein sequence ID" value="TraesLAC7A03G03791530.1.CDS1"/>
    <property type="gene ID" value="TraesLAC7A03G03791530"/>
</dbReference>
<dbReference type="InterPro" id="IPR007679">
    <property type="entry name" value="DUF569"/>
</dbReference>
<dbReference type="AlphaFoldDB" id="A0A3B6RDI9"/>
<evidence type="ECO:0000313" key="3">
    <source>
        <dbReference type="EnsemblPlants" id="TraesCS7A02G115100.1.cds1"/>
    </source>
</evidence>
<dbReference type="Proteomes" id="UP000019116">
    <property type="component" value="Chromosome 7A"/>
</dbReference>
<dbReference type="PaxDb" id="4565-Traes_7DS_ECAFC8B61.1"/>
<dbReference type="SUPFAM" id="SSF50405">
    <property type="entry name" value="Actin-crosslinking proteins"/>
    <property type="match status" value="1"/>
</dbReference>
<dbReference type="InterPro" id="IPR008999">
    <property type="entry name" value="Actin-crosslinking"/>
</dbReference>
<reference evidence="3" key="1">
    <citation type="submission" date="2018-08" db="EMBL/GenBank/DDBJ databases">
        <authorList>
            <person name="Rossello M."/>
        </authorList>
    </citation>
    <scope>NUCLEOTIDE SEQUENCE [LARGE SCALE GENOMIC DNA]</scope>
    <source>
        <strain evidence="3">cv. Chinese Spring</strain>
    </source>
</reference>
<organism evidence="3">
    <name type="scientific">Triticum aestivum</name>
    <name type="common">Wheat</name>
    <dbReference type="NCBI Taxonomy" id="4565"/>
    <lineage>
        <taxon>Eukaryota</taxon>
        <taxon>Viridiplantae</taxon>
        <taxon>Streptophyta</taxon>
        <taxon>Embryophyta</taxon>
        <taxon>Tracheophyta</taxon>
        <taxon>Spermatophyta</taxon>
        <taxon>Magnoliopsida</taxon>
        <taxon>Liliopsida</taxon>
        <taxon>Poales</taxon>
        <taxon>Poaceae</taxon>
        <taxon>BOP clade</taxon>
        <taxon>Pooideae</taxon>
        <taxon>Triticodae</taxon>
        <taxon>Triticeae</taxon>
        <taxon>Triticinae</taxon>
        <taxon>Triticum</taxon>
    </lineage>
</organism>
<protein>
    <submittedName>
        <fullName evidence="3">Uncharacterized protein</fullName>
    </submittedName>
</protein>
<dbReference type="Gramene" id="TraesLDM7A03G03845750.1">
    <property type="protein sequence ID" value="TraesLDM7A03G03845750.1.CDS1"/>
    <property type="gene ID" value="TraesLDM7A03G03845750"/>
</dbReference>
<dbReference type="EnsemblPlants" id="TraesCS7A02G115100.1">
    <property type="protein sequence ID" value="TraesCS7A02G115100.1.cds1"/>
    <property type="gene ID" value="TraesCS7A02G115100"/>
</dbReference>
<dbReference type="InterPro" id="IPR054726">
    <property type="entry name" value="Ubiq_DUF569-assoc"/>
</dbReference>
<feature type="domain" description="DUF569" evidence="1">
    <location>
        <begin position="1"/>
        <end position="72"/>
    </location>
</feature>
<dbReference type="CDD" id="cd23340">
    <property type="entry name" value="beta-trefoil_FSCN_ACP-like"/>
    <property type="match status" value="1"/>
</dbReference>
<proteinExistence type="predicted"/>
<dbReference type="Gramene" id="TraesSYM7A03G03789860.1">
    <property type="protein sequence ID" value="TraesSYM7A03G03789860.1.CDS1"/>
    <property type="gene ID" value="TraesSYM7A03G03789860"/>
</dbReference>
<dbReference type="Gramene" id="TraesSTA7A03G03833800.1">
    <property type="protein sequence ID" value="TraesSTA7A03G03833800.1.CDS1"/>
    <property type="gene ID" value="TraesSTA7A03G03833800"/>
</dbReference>
<dbReference type="OMA" id="WRTISYV"/>
<dbReference type="Pfam" id="PF22932">
    <property type="entry name" value="Ubiq_DUF_assoc"/>
    <property type="match status" value="1"/>
</dbReference>